<evidence type="ECO:0000313" key="4">
    <source>
        <dbReference type="Proteomes" id="UP000727993"/>
    </source>
</evidence>
<dbReference type="GO" id="GO:0005829">
    <property type="term" value="C:cytosol"/>
    <property type="evidence" value="ECO:0007669"/>
    <property type="project" value="TreeGrafter"/>
</dbReference>
<dbReference type="Gene3D" id="3.40.50.300">
    <property type="entry name" value="P-loop containing nucleotide triphosphate hydrolases"/>
    <property type="match status" value="2"/>
</dbReference>
<dbReference type="Pfam" id="PF04851">
    <property type="entry name" value="ResIII"/>
    <property type="match status" value="1"/>
</dbReference>
<keyword evidence="3" id="KW-0378">Hydrolase</keyword>
<dbReference type="GO" id="GO:0003677">
    <property type="term" value="F:DNA binding"/>
    <property type="evidence" value="ECO:0007669"/>
    <property type="project" value="InterPro"/>
</dbReference>
<evidence type="ECO:0000259" key="2">
    <source>
        <dbReference type="PROSITE" id="PS51192"/>
    </source>
</evidence>
<evidence type="ECO:0000313" key="3">
    <source>
        <dbReference type="EMBL" id="MBK9295292.1"/>
    </source>
</evidence>
<dbReference type="EMBL" id="JADJZA010000001">
    <property type="protein sequence ID" value="MBK9295292.1"/>
    <property type="molecule type" value="Genomic_DNA"/>
</dbReference>
<sequence length="554" mass="61089">MATRIRLRPWQHQALEKFNASERDDFLAVATPGAGKTTFALTAASQYLAGTRGRRLVVVAPTQHLKTQWSDAAARFGLHLDPAWSAREGTLPGDVHGIVTTYQQVATSSVELSRLAAGAFVIFDEVHHAGDDRAWGTAIMAAFANAGRRLSLSGTPFRSDVTPIPFVTYHLDEAQPDFEYGYGDALADRGVVRPLFFPRIGGFMEWVAPDGAQVAATFEDDLTRDLANQRLRTALSLEGEWMSTVLAQANERLQTLRQVHPEAGGLVIAMDQAHATGIAELLRKLGTRAVVAVSDDPGASDRIARFSESSEPWIVAVRMVSEGVDIPRLRIGVYATNTSTELFFRQAMGRLVRWTRGVPRQRAWCFLPDDPRLRSHADSLATQRRHSLAKRRRDDDDERGDEPAFDSPDGADEADQMSLFAVIGAVAQHEPAESEGVFADDGDDDDDGLDDDRGVDLELVAPPTPDGRVRAQPVPGEAQGADAKPQLTARQRRSELRDRNASLARDLARRANMTHAQVNRELNRLSGVTRISEATEAQLQRRLDEANRWSRRVR</sequence>
<dbReference type="InterPro" id="IPR050742">
    <property type="entry name" value="Helicase_Restrict-Modif_Enz"/>
</dbReference>
<dbReference type="GO" id="GO:0004386">
    <property type="term" value="F:helicase activity"/>
    <property type="evidence" value="ECO:0007669"/>
    <property type="project" value="UniProtKB-KW"/>
</dbReference>
<comment type="caution">
    <text evidence="3">The sequence shown here is derived from an EMBL/GenBank/DDBJ whole genome shotgun (WGS) entry which is preliminary data.</text>
</comment>
<dbReference type="Proteomes" id="UP000727993">
    <property type="component" value="Unassembled WGS sequence"/>
</dbReference>
<feature type="compositionally biased region" description="Acidic residues" evidence="1">
    <location>
        <begin position="438"/>
        <end position="450"/>
    </location>
</feature>
<dbReference type="InterPro" id="IPR006935">
    <property type="entry name" value="Helicase/UvrB_N"/>
</dbReference>
<dbReference type="SMART" id="SM00487">
    <property type="entry name" value="DEXDc"/>
    <property type="match status" value="1"/>
</dbReference>
<feature type="region of interest" description="Disordered" evidence="1">
    <location>
        <begin position="377"/>
        <end position="412"/>
    </location>
</feature>
<proteinExistence type="predicted"/>
<name>A0A936N809_9ACTN</name>
<reference evidence="3 4" key="1">
    <citation type="submission" date="2020-10" db="EMBL/GenBank/DDBJ databases">
        <title>Connecting structure to function with the recovery of over 1000 high-quality activated sludge metagenome-assembled genomes encoding full-length rRNA genes using long-read sequencing.</title>
        <authorList>
            <person name="Singleton C.M."/>
            <person name="Petriglieri F."/>
            <person name="Kristensen J.M."/>
            <person name="Kirkegaard R.H."/>
            <person name="Michaelsen T.Y."/>
            <person name="Andersen M.H."/>
            <person name="Karst S.M."/>
            <person name="Dueholm M.S."/>
            <person name="Nielsen P.H."/>
            <person name="Albertsen M."/>
        </authorList>
    </citation>
    <scope>NUCLEOTIDE SEQUENCE [LARGE SCALE GENOMIC DNA]</scope>
    <source>
        <strain evidence="3">Lyne_18-Q3-R50-59_MAXAC.006</strain>
    </source>
</reference>
<feature type="region of interest" description="Disordered" evidence="1">
    <location>
        <begin position="430"/>
        <end position="497"/>
    </location>
</feature>
<protein>
    <submittedName>
        <fullName evidence="3">DEAD/DEAH box helicase</fullName>
    </submittedName>
</protein>
<dbReference type="AlphaFoldDB" id="A0A936N809"/>
<dbReference type="InterPro" id="IPR014001">
    <property type="entry name" value="Helicase_ATP-bd"/>
</dbReference>
<gene>
    <name evidence="3" type="ORF">IPN02_00120</name>
</gene>
<dbReference type="GO" id="GO:0005524">
    <property type="term" value="F:ATP binding"/>
    <property type="evidence" value="ECO:0007669"/>
    <property type="project" value="InterPro"/>
</dbReference>
<feature type="domain" description="Helicase ATP-binding" evidence="2">
    <location>
        <begin position="17"/>
        <end position="174"/>
    </location>
</feature>
<keyword evidence="3" id="KW-0067">ATP-binding</keyword>
<dbReference type="InterPro" id="IPR027417">
    <property type="entry name" value="P-loop_NTPase"/>
</dbReference>
<dbReference type="GO" id="GO:0016787">
    <property type="term" value="F:hydrolase activity"/>
    <property type="evidence" value="ECO:0007669"/>
    <property type="project" value="InterPro"/>
</dbReference>
<dbReference type="SUPFAM" id="SSF52540">
    <property type="entry name" value="P-loop containing nucleoside triphosphate hydrolases"/>
    <property type="match status" value="1"/>
</dbReference>
<keyword evidence="3" id="KW-0547">Nucleotide-binding</keyword>
<keyword evidence="3" id="KW-0347">Helicase</keyword>
<dbReference type="PROSITE" id="PS51192">
    <property type="entry name" value="HELICASE_ATP_BIND_1"/>
    <property type="match status" value="1"/>
</dbReference>
<dbReference type="PANTHER" id="PTHR47396:SF2">
    <property type="entry name" value="HELICASE ATP-BINDING DOMAIN-CONTAINING PROTEIN"/>
    <property type="match status" value="1"/>
</dbReference>
<evidence type="ECO:0000256" key="1">
    <source>
        <dbReference type="SAM" id="MobiDB-lite"/>
    </source>
</evidence>
<accession>A0A936N809</accession>
<feature type="compositionally biased region" description="Acidic residues" evidence="1">
    <location>
        <begin position="395"/>
        <end position="412"/>
    </location>
</feature>
<organism evidence="3 4">
    <name type="scientific">Candidatus Neomicrothrix subdominans</name>
    <dbReference type="NCBI Taxonomy" id="2954438"/>
    <lineage>
        <taxon>Bacteria</taxon>
        <taxon>Bacillati</taxon>
        <taxon>Actinomycetota</taxon>
        <taxon>Acidimicrobiia</taxon>
        <taxon>Acidimicrobiales</taxon>
        <taxon>Microthrixaceae</taxon>
        <taxon>Candidatus Neomicrothrix</taxon>
    </lineage>
</organism>
<dbReference type="PANTHER" id="PTHR47396">
    <property type="entry name" value="TYPE I RESTRICTION ENZYME ECOKI R PROTEIN"/>
    <property type="match status" value="1"/>
</dbReference>